<organism evidence="1 2">
    <name type="scientific">Puccinia graminis f. sp. tritici</name>
    <dbReference type="NCBI Taxonomy" id="56615"/>
    <lineage>
        <taxon>Eukaryota</taxon>
        <taxon>Fungi</taxon>
        <taxon>Dikarya</taxon>
        <taxon>Basidiomycota</taxon>
        <taxon>Pucciniomycotina</taxon>
        <taxon>Pucciniomycetes</taxon>
        <taxon>Pucciniales</taxon>
        <taxon>Pucciniaceae</taxon>
        <taxon>Puccinia</taxon>
    </lineage>
</organism>
<gene>
    <name evidence="1" type="ORF">PGT21_013541</name>
</gene>
<reference evidence="1 2" key="1">
    <citation type="submission" date="2019-05" db="EMBL/GenBank/DDBJ databases">
        <title>Emergence of the Ug99 lineage of the wheat stem rust pathogen through somatic hybridization.</title>
        <authorList>
            <person name="Li F."/>
            <person name="Upadhyaya N.M."/>
            <person name="Sperschneider J."/>
            <person name="Matny O."/>
            <person name="Nguyen-Phuc H."/>
            <person name="Mago R."/>
            <person name="Raley C."/>
            <person name="Miller M.E."/>
            <person name="Silverstein K.A.T."/>
            <person name="Henningsen E."/>
            <person name="Hirsch C.D."/>
            <person name="Visser B."/>
            <person name="Pretorius Z.A."/>
            <person name="Steffenson B.J."/>
            <person name="Schwessinger B."/>
            <person name="Dodds P.N."/>
            <person name="Figueroa M."/>
        </authorList>
    </citation>
    <scope>NUCLEOTIDE SEQUENCE [LARGE SCALE GENOMIC DNA]</scope>
    <source>
        <strain evidence="1">21-0</strain>
    </source>
</reference>
<dbReference type="EMBL" id="VSWC01000027">
    <property type="protein sequence ID" value="KAA1110184.1"/>
    <property type="molecule type" value="Genomic_DNA"/>
</dbReference>
<evidence type="ECO:0000313" key="1">
    <source>
        <dbReference type="EMBL" id="KAA1110184.1"/>
    </source>
</evidence>
<accession>A0A5B0QB38</accession>
<dbReference type="Proteomes" id="UP000324748">
    <property type="component" value="Unassembled WGS sequence"/>
</dbReference>
<comment type="caution">
    <text evidence="1">The sequence shown here is derived from an EMBL/GenBank/DDBJ whole genome shotgun (WGS) entry which is preliminary data.</text>
</comment>
<proteinExistence type="predicted"/>
<dbReference type="AlphaFoldDB" id="A0A5B0QB38"/>
<name>A0A5B0QB38_PUCGR</name>
<protein>
    <submittedName>
        <fullName evidence="1">Uncharacterized protein</fullName>
    </submittedName>
</protein>
<evidence type="ECO:0000313" key="2">
    <source>
        <dbReference type="Proteomes" id="UP000324748"/>
    </source>
</evidence>
<sequence length="127" mass="14466">MLWPAQASPQSRVEKYSSSSSLQTFNFRRRRKYSFTLHRYDVNESGQLHRNQPADPWADWLPNNRSAIEPVFNGDDRSLINGDDRSLIDGDDRSLINGDDRSLIDGDDRSLINGDDRVVIDGVNRSG</sequence>
<dbReference type="OrthoDB" id="10070950at2759"/>
<keyword evidence="2" id="KW-1185">Reference proteome</keyword>